<feature type="chain" id="PRO_5020876811" evidence="2">
    <location>
        <begin position="22"/>
        <end position="219"/>
    </location>
</feature>
<evidence type="ECO:0000256" key="2">
    <source>
        <dbReference type="SAM" id="SignalP"/>
    </source>
</evidence>
<accession>A0A4P9Y6P1</accession>
<keyword evidence="4" id="KW-1185">Reference proteome</keyword>
<dbReference type="EMBL" id="KZ987794">
    <property type="protein sequence ID" value="RKP14758.1"/>
    <property type="molecule type" value="Genomic_DNA"/>
</dbReference>
<evidence type="ECO:0000313" key="4">
    <source>
        <dbReference type="Proteomes" id="UP000267251"/>
    </source>
</evidence>
<evidence type="ECO:0000313" key="3">
    <source>
        <dbReference type="EMBL" id="RKP14758.1"/>
    </source>
</evidence>
<name>A0A4P9Y6P1_9FUNG</name>
<sequence length="219" mass="22904">MLSTSLLPALLFSLAFSGSQAMPASGDNSPDPMSPGGGRAVGYAPFSLTSVVAKGEDGLYFLCGPGDASYGPVTWRKIGNPLPGCIYNPSTNSLNSASLGSYPIVGTQRIITASQGSDQLEIADFGNDEVGQFWSSQKWTDLTPDESSTSPLDDDIFKGAHIASGTFGTRPNGKSNDNPLSLFVTGPEKGKDSPAKVASEGTTVYRVLWPDSSLIKEKS</sequence>
<gene>
    <name evidence="3" type="ORF">BJ684DRAFT_14934</name>
</gene>
<dbReference type="AlphaFoldDB" id="A0A4P9Y6P1"/>
<evidence type="ECO:0000256" key="1">
    <source>
        <dbReference type="SAM" id="MobiDB-lite"/>
    </source>
</evidence>
<feature type="region of interest" description="Disordered" evidence="1">
    <location>
        <begin position="163"/>
        <end position="198"/>
    </location>
</feature>
<feature type="compositionally biased region" description="Polar residues" evidence="1">
    <location>
        <begin position="166"/>
        <end position="179"/>
    </location>
</feature>
<organism evidence="3 4">
    <name type="scientific">Piptocephalis cylindrospora</name>
    <dbReference type="NCBI Taxonomy" id="1907219"/>
    <lineage>
        <taxon>Eukaryota</taxon>
        <taxon>Fungi</taxon>
        <taxon>Fungi incertae sedis</taxon>
        <taxon>Zoopagomycota</taxon>
        <taxon>Zoopagomycotina</taxon>
        <taxon>Zoopagomycetes</taxon>
        <taxon>Zoopagales</taxon>
        <taxon>Piptocephalidaceae</taxon>
        <taxon>Piptocephalis</taxon>
    </lineage>
</organism>
<reference evidence="4" key="1">
    <citation type="journal article" date="2018" name="Nat. Microbiol.">
        <title>Leveraging single-cell genomics to expand the fungal tree of life.</title>
        <authorList>
            <person name="Ahrendt S.R."/>
            <person name="Quandt C.A."/>
            <person name="Ciobanu D."/>
            <person name="Clum A."/>
            <person name="Salamov A."/>
            <person name="Andreopoulos B."/>
            <person name="Cheng J.F."/>
            <person name="Woyke T."/>
            <person name="Pelin A."/>
            <person name="Henrissat B."/>
            <person name="Reynolds N.K."/>
            <person name="Benny G.L."/>
            <person name="Smith M.E."/>
            <person name="James T.Y."/>
            <person name="Grigoriev I.V."/>
        </authorList>
    </citation>
    <scope>NUCLEOTIDE SEQUENCE [LARGE SCALE GENOMIC DNA]</scope>
</reference>
<keyword evidence="2" id="KW-0732">Signal</keyword>
<dbReference type="Proteomes" id="UP000267251">
    <property type="component" value="Unassembled WGS sequence"/>
</dbReference>
<proteinExistence type="predicted"/>
<feature type="signal peptide" evidence="2">
    <location>
        <begin position="1"/>
        <end position="21"/>
    </location>
</feature>
<protein>
    <submittedName>
        <fullName evidence="3">Uncharacterized protein</fullName>
    </submittedName>
</protein>